<evidence type="ECO:0000256" key="1">
    <source>
        <dbReference type="ARBA" id="ARBA00022714"/>
    </source>
</evidence>
<evidence type="ECO:0000259" key="4">
    <source>
        <dbReference type="PROSITE" id="PS51085"/>
    </source>
</evidence>
<dbReference type="SUPFAM" id="SSF50156">
    <property type="entry name" value="PDZ domain-like"/>
    <property type="match status" value="1"/>
</dbReference>
<evidence type="ECO:0000313" key="6">
    <source>
        <dbReference type="Proteomes" id="UP001515480"/>
    </source>
</evidence>
<feature type="domain" description="2Fe-2S ferredoxin-type" evidence="4">
    <location>
        <begin position="147"/>
        <end position="248"/>
    </location>
</feature>
<dbReference type="EMBL" id="JBGBPQ010000004">
    <property type="protein sequence ID" value="KAL1525187.1"/>
    <property type="molecule type" value="Genomic_DNA"/>
</dbReference>
<dbReference type="InterPro" id="IPR012675">
    <property type="entry name" value="Beta-grasp_dom_sf"/>
</dbReference>
<dbReference type="CDD" id="cd00207">
    <property type="entry name" value="fer2"/>
    <property type="match status" value="1"/>
</dbReference>
<keyword evidence="1" id="KW-0001">2Fe-2S</keyword>
<dbReference type="InterPro" id="IPR036034">
    <property type="entry name" value="PDZ_sf"/>
</dbReference>
<dbReference type="AlphaFoldDB" id="A0AB34JVU1"/>
<dbReference type="PROSITE" id="PS50106">
    <property type="entry name" value="PDZ"/>
    <property type="match status" value="1"/>
</dbReference>
<dbReference type="Proteomes" id="UP001515480">
    <property type="component" value="Unassembled WGS sequence"/>
</dbReference>
<keyword evidence="6" id="KW-1185">Reference proteome</keyword>
<dbReference type="Gene3D" id="3.10.20.30">
    <property type="match status" value="1"/>
</dbReference>
<dbReference type="PROSITE" id="PS51085">
    <property type="entry name" value="2FE2S_FER_2"/>
    <property type="match status" value="1"/>
</dbReference>
<evidence type="ECO:0000259" key="3">
    <source>
        <dbReference type="PROSITE" id="PS50106"/>
    </source>
</evidence>
<evidence type="ECO:0000256" key="2">
    <source>
        <dbReference type="ARBA" id="ARBA00023014"/>
    </source>
</evidence>
<name>A0AB34JVU1_PRYPA</name>
<dbReference type="Gene3D" id="2.30.42.10">
    <property type="match status" value="1"/>
</dbReference>
<keyword evidence="2" id="KW-0411">Iron-sulfur</keyword>
<proteinExistence type="predicted"/>
<protein>
    <recommendedName>
        <fullName evidence="7">PDZ domain-containing protein</fullName>
    </recommendedName>
</protein>
<dbReference type="InterPro" id="IPR001041">
    <property type="entry name" value="2Fe-2S_ferredoxin-type"/>
</dbReference>
<dbReference type="GO" id="GO:0051537">
    <property type="term" value="F:2 iron, 2 sulfur cluster binding"/>
    <property type="evidence" value="ECO:0007669"/>
    <property type="project" value="UniProtKB-KW"/>
</dbReference>
<dbReference type="InterPro" id="IPR036010">
    <property type="entry name" value="2Fe-2S_ferredoxin-like_sf"/>
</dbReference>
<dbReference type="InterPro" id="IPR001478">
    <property type="entry name" value="PDZ"/>
</dbReference>
<organism evidence="5 6">
    <name type="scientific">Prymnesium parvum</name>
    <name type="common">Toxic golden alga</name>
    <dbReference type="NCBI Taxonomy" id="97485"/>
    <lineage>
        <taxon>Eukaryota</taxon>
        <taxon>Haptista</taxon>
        <taxon>Haptophyta</taxon>
        <taxon>Prymnesiophyceae</taxon>
        <taxon>Prymnesiales</taxon>
        <taxon>Prymnesiaceae</taxon>
        <taxon>Prymnesium</taxon>
    </lineage>
</organism>
<evidence type="ECO:0008006" key="7">
    <source>
        <dbReference type="Google" id="ProtNLM"/>
    </source>
</evidence>
<comment type="caution">
    <text evidence="5">The sequence shown here is derived from an EMBL/GenBank/DDBJ whole genome shotgun (WGS) entry which is preliminary data.</text>
</comment>
<keyword evidence="1" id="KW-0479">Metal-binding</keyword>
<keyword evidence="1" id="KW-0408">Iron</keyword>
<dbReference type="SUPFAM" id="SSF54292">
    <property type="entry name" value="2Fe-2S ferredoxin-like"/>
    <property type="match status" value="1"/>
</dbReference>
<sequence>MLIVCAGLPSLVAELRTPLGRHAAPQALRVAVRHPHVTAGEISLEDPRLVQVSLERKTGIDFGCDITLRWPYVLSLVQGGSAERSGLVRPGDQLIQVAGESVVGEEIGKVMEMMAAVSGAEIDLLFFRGSREQLRELAGASDRAQTVSVTVQRPGKADVKFDVPYGANLRDELTARKINCYQSITRWTNCNGKQLCGTCIVNVASGIDLCTRRSLDEASTLRENPETYKLACITNVYGDVVVQLMPKIGAAQWTR</sequence>
<gene>
    <name evidence="5" type="ORF">AB1Y20_020057</name>
</gene>
<feature type="domain" description="PDZ" evidence="3">
    <location>
        <begin position="51"/>
        <end position="114"/>
    </location>
</feature>
<evidence type="ECO:0000313" key="5">
    <source>
        <dbReference type="EMBL" id="KAL1525187.1"/>
    </source>
</evidence>
<reference evidence="5 6" key="1">
    <citation type="journal article" date="2024" name="Science">
        <title>Giant polyketide synthase enzymes in the biosynthesis of giant marine polyether toxins.</title>
        <authorList>
            <person name="Fallon T.R."/>
            <person name="Shende V.V."/>
            <person name="Wierzbicki I.H."/>
            <person name="Pendleton A.L."/>
            <person name="Watervoot N.F."/>
            <person name="Auber R.P."/>
            <person name="Gonzalez D.J."/>
            <person name="Wisecaver J.H."/>
            <person name="Moore B.S."/>
        </authorList>
    </citation>
    <scope>NUCLEOTIDE SEQUENCE [LARGE SCALE GENOMIC DNA]</scope>
    <source>
        <strain evidence="5 6">12B1</strain>
    </source>
</reference>
<accession>A0AB34JVU1</accession>